<dbReference type="Proteomes" id="UP000029708">
    <property type="component" value="Unassembled WGS sequence"/>
</dbReference>
<keyword evidence="4" id="KW-0804">Transcription</keyword>
<dbReference type="Gene3D" id="1.10.4040.10">
    <property type="entry name" value="Penicillinase repressor domain"/>
    <property type="match status" value="1"/>
</dbReference>
<protein>
    <submittedName>
        <fullName evidence="5">Beta-lactamase</fullName>
    </submittedName>
</protein>
<evidence type="ECO:0000256" key="1">
    <source>
        <dbReference type="ARBA" id="ARBA00011046"/>
    </source>
</evidence>
<comment type="similarity">
    <text evidence="1">Belongs to the BlaI transcriptional regulatory family.</text>
</comment>
<dbReference type="SUPFAM" id="SSF46785">
    <property type="entry name" value="Winged helix' DNA-binding domain"/>
    <property type="match status" value="1"/>
</dbReference>
<evidence type="ECO:0000313" key="6">
    <source>
        <dbReference type="Proteomes" id="UP000029708"/>
    </source>
</evidence>
<gene>
    <name evidence="5" type="ORF">LF63_0106245</name>
</gene>
<keyword evidence="2" id="KW-0805">Transcription regulation</keyword>
<organism evidence="5 6">
    <name type="scientific">Oleiagrimonas soli</name>
    <dbReference type="NCBI Taxonomy" id="1543381"/>
    <lineage>
        <taxon>Bacteria</taxon>
        <taxon>Pseudomonadati</taxon>
        <taxon>Pseudomonadota</taxon>
        <taxon>Gammaproteobacteria</taxon>
        <taxon>Lysobacterales</taxon>
        <taxon>Rhodanobacteraceae</taxon>
        <taxon>Oleiagrimonas</taxon>
    </lineage>
</organism>
<dbReference type="RefSeq" id="WP_043100400.1">
    <property type="nucleotide sequence ID" value="NZ_JACHET010000001.1"/>
</dbReference>
<evidence type="ECO:0000256" key="3">
    <source>
        <dbReference type="ARBA" id="ARBA00023125"/>
    </source>
</evidence>
<dbReference type="InterPro" id="IPR005650">
    <property type="entry name" value="BlaI_family"/>
</dbReference>
<dbReference type="InterPro" id="IPR036388">
    <property type="entry name" value="WH-like_DNA-bd_sf"/>
</dbReference>
<dbReference type="GO" id="GO:0003677">
    <property type="term" value="F:DNA binding"/>
    <property type="evidence" value="ECO:0007669"/>
    <property type="project" value="UniProtKB-KW"/>
</dbReference>
<accession>A0A099CVL6</accession>
<dbReference type="STRING" id="1543381.LF63_0106245"/>
<name>A0A099CVL6_9GAMM</name>
<evidence type="ECO:0000256" key="4">
    <source>
        <dbReference type="ARBA" id="ARBA00023163"/>
    </source>
</evidence>
<dbReference type="PIRSF" id="PIRSF019455">
    <property type="entry name" value="CopR_AtkY"/>
    <property type="match status" value="1"/>
</dbReference>
<reference evidence="5 6" key="1">
    <citation type="submission" date="2014-09" db="EMBL/GenBank/DDBJ databases">
        <title>Xanthomonadaceae 3.5X direct submission.</title>
        <authorList>
            <person name="Fang T."/>
            <person name="Wang H."/>
        </authorList>
    </citation>
    <scope>NUCLEOTIDE SEQUENCE [LARGE SCALE GENOMIC DNA]</scope>
    <source>
        <strain evidence="5 6">3.5X</strain>
    </source>
</reference>
<comment type="caution">
    <text evidence="5">The sequence shown here is derived from an EMBL/GenBank/DDBJ whole genome shotgun (WGS) entry which is preliminary data.</text>
</comment>
<evidence type="ECO:0000256" key="2">
    <source>
        <dbReference type="ARBA" id="ARBA00023015"/>
    </source>
</evidence>
<evidence type="ECO:0000313" key="5">
    <source>
        <dbReference type="EMBL" id="KGI77983.1"/>
    </source>
</evidence>
<dbReference type="HOGENOM" id="CLU_119090_2_1_6"/>
<keyword evidence="3" id="KW-0238">DNA-binding</keyword>
<dbReference type="EMBL" id="JROI01000010">
    <property type="protein sequence ID" value="KGI77983.1"/>
    <property type="molecule type" value="Genomic_DNA"/>
</dbReference>
<dbReference type="InterPro" id="IPR036390">
    <property type="entry name" value="WH_DNA-bd_sf"/>
</dbReference>
<sequence length="128" mass="14760">MPRITISEAESRVMHVLWSQSPLSADDVVAALADHTDWHDKTIRTLLNRLLRKGALTHERDGRRYLYRPAVRREDYVSQESRSLIDRLFGGRVAPMLAHFREHEALSDDDIAALRKLLDDIDREEDGA</sequence>
<keyword evidence="6" id="KW-1185">Reference proteome</keyword>
<dbReference type="Gene3D" id="1.10.10.10">
    <property type="entry name" value="Winged helix-like DNA-binding domain superfamily/Winged helix DNA-binding domain"/>
    <property type="match status" value="1"/>
</dbReference>
<proteinExistence type="inferred from homology"/>
<dbReference type="OrthoDB" id="279010at2"/>
<dbReference type="GO" id="GO:0045892">
    <property type="term" value="P:negative regulation of DNA-templated transcription"/>
    <property type="evidence" value="ECO:0007669"/>
    <property type="project" value="InterPro"/>
</dbReference>
<dbReference type="Pfam" id="PF03965">
    <property type="entry name" value="Penicillinase_R"/>
    <property type="match status" value="1"/>
</dbReference>
<dbReference type="AlphaFoldDB" id="A0A099CVL6"/>